<evidence type="ECO:0000313" key="3">
    <source>
        <dbReference type="EMBL" id="CAE6489845.1"/>
    </source>
</evidence>
<dbReference type="InterPro" id="IPR020568">
    <property type="entry name" value="Ribosomal_Su5_D2-typ_SF"/>
</dbReference>
<comment type="caution">
    <text evidence="3">The sequence shown here is derived from an EMBL/GenBank/DDBJ whole genome shotgun (WGS) entry which is preliminary data.</text>
</comment>
<dbReference type="Gene3D" id="3.30.230.10">
    <property type="match status" value="1"/>
</dbReference>
<sequence length="299" mass="32595">MRGVAFSPAHVTGFFKAEVNRELRPEFQGSIGAGFSIQTGVTTTVSIEDAEFSDFSISVSGYKPDNTQVSEFVIREFLRHVNGNYFVHVNHEIKVPVGYGLGCSAAVALSLSYALNQAFNMGFSKEQLGQIAHKAEVMCQTGLGDVLASYHGGFEIRVKEGAPGIGQLKKLPIGAYSAVMICFSSISTKQFLKERLSSINGLGGKMVTSLEKTHSIDEFHDHSVEFAKYVNIITPRMQQVIDDLRTNGIRCGVALFGETIFSLVPPEQEDMVINVLDKYSDGIIIKSKIDDSGARLLGK</sequence>
<evidence type="ECO:0000313" key="4">
    <source>
        <dbReference type="Proteomes" id="UP000655759"/>
    </source>
</evidence>
<dbReference type="UniPathway" id="UPA00241"/>
<comment type="pathway">
    <text evidence="1">Cofactor biosynthesis; coenzyme A biosynthesis.</text>
</comment>
<name>A0A812EUX3_9ARCH</name>
<feature type="domain" description="GHMP kinase N-terminal" evidence="2">
    <location>
        <begin position="74"/>
        <end position="153"/>
    </location>
</feature>
<accession>A0A812EUX3</accession>
<evidence type="ECO:0000259" key="2">
    <source>
        <dbReference type="Pfam" id="PF00288"/>
    </source>
</evidence>
<keyword evidence="1" id="KW-0173">Coenzyme A biosynthesis</keyword>
<dbReference type="PANTHER" id="PTHR42282:SF1">
    <property type="entry name" value="PANTOATE KINASE"/>
    <property type="match status" value="1"/>
</dbReference>
<dbReference type="GO" id="GO:0015937">
    <property type="term" value="P:coenzyme A biosynthetic process"/>
    <property type="evidence" value="ECO:0007669"/>
    <property type="project" value="UniProtKB-UniRule"/>
</dbReference>
<dbReference type="RefSeq" id="WP_205098564.1">
    <property type="nucleotide sequence ID" value="NZ_CAJNAQ010000002.1"/>
</dbReference>
<dbReference type="InterPro" id="IPR006204">
    <property type="entry name" value="GHMP_kinase_N_dom"/>
</dbReference>
<dbReference type="InterPro" id="IPR014721">
    <property type="entry name" value="Ribsml_uS5_D2-typ_fold_subgr"/>
</dbReference>
<dbReference type="Pfam" id="PF00288">
    <property type="entry name" value="GHMP_kinases_N"/>
    <property type="match status" value="1"/>
</dbReference>
<dbReference type="InterPro" id="IPR012043">
    <property type="entry name" value="PoK"/>
</dbReference>
<dbReference type="PANTHER" id="PTHR42282">
    <property type="entry name" value="PANTOATE KINASE-RELATED"/>
    <property type="match status" value="1"/>
</dbReference>
<dbReference type="SUPFAM" id="SSF54211">
    <property type="entry name" value="Ribosomal protein S5 domain 2-like"/>
    <property type="match status" value="1"/>
</dbReference>
<dbReference type="GO" id="GO:0005524">
    <property type="term" value="F:ATP binding"/>
    <property type="evidence" value="ECO:0007669"/>
    <property type="project" value="UniProtKB-KW"/>
</dbReference>
<dbReference type="EMBL" id="CAJNAQ010000002">
    <property type="protein sequence ID" value="CAE6489845.1"/>
    <property type="molecule type" value="Genomic_DNA"/>
</dbReference>
<dbReference type="HAMAP" id="MF_02223">
    <property type="entry name" value="Pantoate_kinase"/>
    <property type="match status" value="1"/>
</dbReference>
<dbReference type="PIRSF" id="PIRSF016896">
    <property type="entry name" value="GHMP_arc_MJ0969"/>
    <property type="match status" value="1"/>
</dbReference>
<organism evidence="3 4">
    <name type="scientific">Candidatus Nitrosotenuis uzonensis</name>
    <dbReference type="NCBI Taxonomy" id="1407055"/>
    <lineage>
        <taxon>Archaea</taxon>
        <taxon>Nitrososphaerota</taxon>
        <taxon>Candidatus Nitrosotenuis</taxon>
    </lineage>
</organism>
<keyword evidence="1 3" id="KW-0418">Kinase</keyword>
<dbReference type="GO" id="GO:0016301">
    <property type="term" value="F:kinase activity"/>
    <property type="evidence" value="ECO:0007669"/>
    <property type="project" value="UniProtKB-UniRule"/>
</dbReference>
<proteinExistence type="inferred from homology"/>
<dbReference type="EC" id="2.7.1.169" evidence="1"/>
<reference evidence="3" key="1">
    <citation type="submission" date="2021-02" db="EMBL/GenBank/DDBJ databases">
        <authorList>
            <person name="Han P."/>
        </authorList>
    </citation>
    <scope>NUCLEOTIDE SEQUENCE</scope>
    <source>
        <strain evidence="3">Candidatus Nitrosotenuis uzonensis 5A</strain>
    </source>
</reference>
<dbReference type="AlphaFoldDB" id="A0A812EUX3"/>
<keyword evidence="1" id="KW-0808">Transferase</keyword>
<comment type="catalytic activity">
    <reaction evidence="1">
        <text>(R)-pantoate + ATP = (R)-4-phosphopantoate + ADP + H(+)</text>
        <dbReference type="Rhea" id="RHEA:28246"/>
        <dbReference type="ChEBI" id="CHEBI:15378"/>
        <dbReference type="ChEBI" id="CHEBI:15980"/>
        <dbReference type="ChEBI" id="CHEBI:30616"/>
        <dbReference type="ChEBI" id="CHEBI:61294"/>
        <dbReference type="ChEBI" id="CHEBI:456216"/>
        <dbReference type="EC" id="2.7.1.169"/>
    </reaction>
</comment>
<gene>
    <name evidence="3" type="ORF">NUZ5A_20672</name>
</gene>
<keyword evidence="1" id="KW-0067">ATP-binding</keyword>
<dbReference type="Proteomes" id="UP000655759">
    <property type="component" value="Unassembled WGS sequence"/>
</dbReference>
<comment type="function">
    <text evidence="1">Phosphorylates (R)-pantoate to form (R)-4-phosphopantoate in the CoA biosynthesis pathway.</text>
</comment>
<protein>
    <recommendedName>
        <fullName evidence="1">Pantoate kinase</fullName>
        <shortName evidence="1">PoK</shortName>
        <ecNumber evidence="1">2.7.1.169</ecNumber>
    </recommendedName>
</protein>
<keyword evidence="1" id="KW-0547">Nucleotide-binding</keyword>
<comment type="similarity">
    <text evidence="1">Belongs to the GHMP kinase family. PoK subfamily.</text>
</comment>
<evidence type="ECO:0000256" key="1">
    <source>
        <dbReference type="HAMAP-Rule" id="MF_02223"/>
    </source>
</evidence>